<evidence type="ECO:0000313" key="2">
    <source>
        <dbReference type="EMBL" id="CEO90847.1"/>
    </source>
</evidence>
<organism evidence="2 3">
    <name type="scientific">Enterobacteria phage GEC-3S</name>
    <dbReference type="NCBI Taxonomy" id="1222338"/>
    <lineage>
        <taxon>Viruses</taxon>
        <taxon>Duplodnaviria</taxon>
        <taxon>Heunggongvirae</taxon>
        <taxon>Uroviricota</taxon>
        <taxon>Caudoviricetes</taxon>
        <taxon>Pantevenvirales</taxon>
        <taxon>Straboviridae</taxon>
        <taxon>Krischvirus</taxon>
        <taxon>Krischvirus gec3s</taxon>
    </lineage>
</organism>
<dbReference type="InterPro" id="IPR042071">
    <property type="entry name" value="Trans_coact_sf"/>
</dbReference>
<dbReference type="OrthoDB" id="20209at10239"/>
<dbReference type="GO" id="GO:0140537">
    <property type="term" value="F:transcription regulator activator activity"/>
    <property type="evidence" value="ECO:0007669"/>
    <property type="project" value="UniProtKB-UniRule"/>
</dbReference>
<dbReference type="EMBL" id="HE978309">
    <property type="protein sequence ID" value="CEO90847.1"/>
    <property type="molecule type" value="Genomic_DNA"/>
</dbReference>
<protein>
    <recommendedName>
        <fullName evidence="1">Late transcription coactivator</fullName>
    </recommendedName>
    <alternativeName>
        <fullName evidence="1">RNA polymerase-associated protein Gp33</fullName>
    </alternativeName>
</protein>
<dbReference type="GeneID" id="23301273"/>
<dbReference type="RefSeq" id="YP_009118927.1">
    <property type="nucleotide sequence ID" value="NC_025425.1"/>
</dbReference>
<dbReference type="GO" id="GO:0019086">
    <property type="term" value="P:late viral transcription"/>
    <property type="evidence" value="ECO:0007669"/>
    <property type="project" value="UniProtKB-UniRule"/>
</dbReference>
<comment type="similarity">
    <text evidence="1">Belongs to the Tevenvirinae late transcription coactivator family.</text>
</comment>
<dbReference type="HAMAP" id="MF_04165">
    <property type="entry name" value="T4_TRANSCR_COACT"/>
    <property type="match status" value="1"/>
</dbReference>
<keyword evidence="3" id="KW-1185">Reference proteome</keyword>
<comment type="subunit">
    <text evidence="1">Interacts with the beta subunit of host RNAP RpoB (via flap domain). Part of the transcription activation complex containing host RNAP, the viral RNA polymerase sigma-like factor, the coactivator gp33, and the sliding clamp.</text>
</comment>
<proteinExistence type="inferred from homology"/>
<dbReference type="Gene3D" id="1.10.10.2850">
    <property type="entry name" value="Phage late-transcription coactivator-like"/>
    <property type="match status" value="1"/>
</dbReference>
<comment type="function">
    <text evidence="1">Activates transcription at late promoters when the sliding clamp is present. Binds to both the host RNA polymerase (RNAP) and the upstream dsDNA.</text>
</comment>
<sequence>MIGCSMLNEHAVKAANKTANGLAIEKLVVEEGLTYLEATTQFVEENSIEYGHYQKYIPVSIIDKITQECIVNRTLRKGVIDEPTNTLDI</sequence>
<dbReference type="InterPro" id="IPR046384">
    <property type="entry name" value="LTACT_myovirus"/>
</dbReference>
<name>A0A0B7MT26_9CAUD</name>
<reference evidence="2 3" key="1">
    <citation type="submission" date="2012-08" db="EMBL/GenBank/DDBJ databases">
        <title>Selection and characterization of a candidate therapeutic bacteriophage that lyses the German Escherichia coli O104:H4 outbreak strain.</title>
        <authorList>
            <person name="Merabishvilli M."/>
            <person name="De Vos D."/>
            <person name="Verbeken G."/>
            <person name="Kropinski A."/>
            <person name="Vandenheuvel D."/>
            <person name="Lavigne R."/>
            <person name="Wattiau P."/>
            <person name="Mast J."/>
            <person name="Ragimbeau C."/>
            <person name="Mossong J."/>
            <person name="Scheres J."/>
            <person name="Chanishvili N."/>
            <person name="Vaneechoutte M."/>
            <person name="Pirnay J.P."/>
        </authorList>
    </citation>
    <scope>NUCLEOTIDE SEQUENCE [LARGE SCALE GENOMIC DNA]</scope>
</reference>
<evidence type="ECO:0000313" key="3">
    <source>
        <dbReference type="Proteomes" id="UP000203896"/>
    </source>
</evidence>
<evidence type="ECO:0000256" key="1">
    <source>
        <dbReference type="HAMAP-Rule" id="MF_04165"/>
    </source>
</evidence>
<dbReference type="InterPro" id="IPR031836">
    <property type="entry name" value="Trans_coact"/>
</dbReference>
<gene>
    <name evidence="2" type="ORF">BN201_0244</name>
</gene>
<dbReference type="Proteomes" id="UP000203896">
    <property type="component" value="Segment"/>
</dbReference>
<comment type="domain">
    <text evidence="1">The C-terminus is involved in transcriptional enhancement.</text>
</comment>
<dbReference type="KEGG" id="vg:23301273"/>
<comment type="caution">
    <text evidence="1">Lacks conserved residue(s) required for the propagation of feature annotation.</text>
</comment>
<accession>A0A0B7MT26</accession>
<dbReference type="Pfam" id="PF16805">
    <property type="entry name" value="Trans_coact"/>
    <property type="match status" value="1"/>
</dbReference>
<feature type="region of interest" description="Interaction with host RNAP" evidence="1">
    <location>
        <begin position="42"/>
        <end position="72"/>
    </location>
</feature>